<dbReference type="InterPro" id="IPR022209">
    <property type="entry name" value="CWC25"/>
</dbReference>
<name>A0A9P8TMD2_WICPI</name>
<gene>
    <name evidence="11" type="ORF">WICPIJ_004992</name>
</gene>
<keyword evidence="4" id="KW-0507">mRNA processing</keyword>
<evidence type="ECO:0000256" key="2">
    <source>
        <dbReference type="ARBA" id="ARBA00006695"/>
    </source>
</evidence>
<dbReference type="Proteomes" id="UP000774326">
    <property type="component" value="Unassembled WGS sequence"/>
</dbReference>
<dbReference type="PANTHER" id="PTHR16196">
    <property type="entry name" value="CELL CYCLE CONTROL PROTEIN CWF25"/>
    <property type="match status" value="1"/>
</dbReference>
<feature type="compositionally biased region" description="Basic and acidic residues" evidence="9">
    <location>
        <begin position="78"/>
        <end position="94"/>
    </location>
</feature>
<reference evidence="11" key="1">
    <citation type="journal article" date="2021" name="Open Biol.">
        <title>Shared evolutionary footprints suggest mitochondrial oxidative damage underlies multiple complex I losses in fungi.</title>
        <authorList>
            <person name="Schikora-Tamarit M.A."/>
            <person name="Marcet-Houben M."/>
            <person name="Nosek J."/>
            <person name="Gabaldon T."/>
        </authorList>
    </citation>
    <scope>NUCLEOTIDE SEQUENCE</scope>
    <source>
        <strain evidence="11">CBS2887</strain>
    </source>
</reference>
<dbReference type="Pfam" id="PF10197">
    <property type="entry name" value="Cir_N"/>
    <property type="match status" value="1"/>
</dbReference>
<dbReference type="EMBL" id="JAEUBG010002825">
    <property type="protein sequence ID" value="KAH3684020.1"/>
    <property type="molecule type" value="Genomic_DNA"/>
</dbReference>
<evidence type="ECO:0000256" key="8">
    <source>
        <dbReference type="ARBA" id="ARBA00023242"/>
    </source>
</evidence>
<proteinExistence type="inferred from homology"/>
<dbReference type="SMART" id="SM01083">
    <property type="entry name" value="Cir_N"/>
    <property type="match status" value="1"/>
</dbReference>
<feature type="compositionally biased region" description="Basic and acidic residues" evidence="9">
    <location>
        <begin position="179"/>
        <end position="199"/>
    </location>
</feature>
<evidence type="ECO:0000256" key="5">
    <source>
        <dbReference type="ARBA" id="ARBA00022728"/>
    </source>
</evidence>
<keyword evidence="12" id="KW-1185">Reference proteome</keyword>
<evidence type="ECO:0000256" key="4">
    <source>
        <dbReference type="ARBA" id="ARBA00022664"/>
    </source>
</evidence>
<dbReference type="Pfam" id="PF12542">
    <property type="entry name" value="CWC25"/>
    <property type="match status" value="1"/>
</dbReference>
<dbReference type="OrthoDB" id="21123at2759"/>
<protein>
    <recommendedName>
        <fullName evidence="3">Pre-mRNA-splicing factor CWC25</fullName>
    </recommendedName>
</protein>
<comment type="caution">
    <text evidence="11">The sequence shown here is derived from an EMBL/GenBank/DDBJ whole genome shotgun (WGS) entry which is preliminary data.</text>
</comment>
<accession>A0A9P8TMD2</accession>
<evidence type="ECO:0000256" key="7">
    <source>
        <dbReference type="ARBA" id="ARBA00023187"/>
    </source>
</evidence>
<comment type="subcellular location">
    <subcellularLocation>
        <location evidence="1">Nucleus</location>
    </subcellularLocation>
</comment>
<evidence type="ECO:0000256" key="3">
    <source>
        <dbReference type="ARBA" id="ARBA00020646"/>
    </source>
</evidence>
<evidence type="ECO:0000313" key="11">
    <source>
        <dbReference type="EMBL" id="KAH3684020.1"/>
    </source>
</evidence>
<feature type="region of interest" description="Disordered" evidence="9">
    <location>
        <begin position="55"/>
        <end position="199"/>
    </location>
</feature>
<evidence type="ECO:0000256" key="9">
    <source>
        <dbReference type="SAM" id="MobiDB-lite"/>
    </source>
</evidence>
<dbReference type="GO" id="GO:0000398">
    <property type="term" value="P:mRNA splicing, via spliceosome"/>
    <property type="evidence" value="ECO:0007669"/>
    <property type="project" value="TreeGrafter"/>
</dbReference>
<dbReference type="GO" id="GO:0005684">
    <property type="term" value="C:U2-type spliceosomal complex"/>
    <property type="evidence" value="ECO:0007669"/>
    <property type="project" value="TreeGrafter"/>
</dbReference>
<dbReference type="InterPro" id="IPR019339">
    <property type="entry name" value="CIR_N_dom"/>
</dbReference>
<organism evidence="11 12">
    <name type="scientific">Wickerhamomyces pijperi</name>
    <name type="common">Yeast</name>
    <name type="synonym">Pichia pijperi</name>
    <dbReference type="NCBI Taxonomy" id="599730"/>
    <lineage>
        <taxon>Eukaryota</taxon>
        <taxon>Fungi</taxon>
        <taxon>Dikarya</taxon>
        <taxon>Ascomycota</taxon>
        <taxon>Saccharomycotina</taxon>
        <taxon>Saccharomycetes</taxon>
        <taxon>Phaffomycetales</taxon>
        <taxon>Wickerhamomycetaceae</taxon>
        <taxon>Wickerhamomyces</taxon>
    </lineage>
</organism>
<dbReference type="PANTHER" id="PTHR16196:SF0">
    <property type="entry name" value="PRE-MRNA-SPLICING FACTOR CWC25 HOMOLOG"/>
    <property type="match status" value="1"/>
</dbReference>
<keyword evidence="5" id="KW-0747">Spliceosome</keyword>
<dbReference type="InterPro" id="IPR051376">
    <property type="entry name" value="CWC25_splicing_factor"/>
</dbReference>
<comment type="similarity">
    <text evidence="2">Belongs to the CWC25 family.</text>
</comment>
<keyword evidence="7" id="KW-0508">mRNA splicing</keyword>
<evidence type="ECO:0000259" key="10">
    <source>
        <dbReference type="SMART" id="SM01083"/>
    </source>
</evidence>
<feature type="compositionally biased region" description="Basic and acidic residues" evidence="9">
    <location>
        <begin position="126"/>
        <end position="163"/>
    </location>
</feature>
<feature type="domain" description="CBF1-interacting co-repressor CIR N-terminal" evidence="10">
    <location>
        <begin position="11"/>
        <end position="47"/>
    </location>
</feature>
<dbReference type="AlphaFoldDB" id="A0A9P8TMD2"/>
<evidence type="ECO:0000256" key="1">
    <source>
        <dbReference type="ARBA" id="ARBA00004123"/>
    </source>
</evidence>
<keyword evidence="8" id="KW-0539">Nucleus</keyword>
<reference evidence="11" key="2">
    <citation type="submission" date="2021-01" db="EMBL/GenBank/DDBJ databases">
        <authorList>
            <person name="Schikora-Tamarit M.A."/>
        </authorList>
    </citation>
    <scope>NUCLEOTIDE SEQUENCE</scope>
    <source>
        <strain evidence="11">CBS2887</strain>
    </source>
</reference>
<sequence length="199" mass="23417">MAPGDLNLKKSWNPALMKNQQKVWEAEKSALEERKKIQERQKEIRKERELDELRQLQGKHKSNRLDWMYAQPKSSETTSKDDYLLGKRKLDQKVLNHKKKESLVKSHGFENVISTSKAPHHPSSAQHREDPMLKIREQQLQREQERSSRTRERNMRRDRDDGSYRGTTGGHRSSSNGLARDRFRERSPVSRGGTKGDRY</sequence>
<evidence type="ECO:0000313" key="12">
    <source>
        <dbReference type="Proteomes" id="UP000774326"/>
    </source>
</evidence>
<keyword evidence="6" id="KW-0175">Coiled coil</keyword>
<evidence type="ECO:0000256" key="6">
    <source>
        <dbReference type="ARBA" id="ARBA00023054"/>
    </source>
</evidence>